<dbReference type="EMBL" id="BK015567">
    <property type="protein sequence ID" value="DAE13553.1"/>
    <property type="molecule type" value="Genomic_DNA"/>
</dbReference>
<protein>
    <submittedName>
        <fullName evidence="2">Uncharacterized protein</fullName>
    </submittedName>
</protein>
<keyword evidence="1" id="KW-0812">Transmembrane</keyword>
<name>A0A8S5Q401_9CAUD</name>
<evidence type="ECO:0000256" key="1">
    <source>
        <dbReference type="SAM" id="Phobius"/>
    </source>
</evidence>
<organism evidence="2">
    <name type="scientific">Siphoviridae sp. ctVif31</name>
    <dbReference type="NCBI Taxonomy" id="2825532"/>
    <lineage>
        <taxon>Viruses</taxon>
        <taxon>Duplodnaviria</taxon>
        <taxon>Heunggongvirae</taxon>
        <taxon>Uroviricota</taxon>
        <taxon>Caudoviricetes</taxon>
    </lineage>
</organism>
<keyword evidence="1" id="KW-0472">Membrane</keyword>
<accession>A0A8S5Q401</accession>
<proteinExistence type="predicted"/>
<keyword evidence="1" id="KW-1133">Transmembrane helix</keyword>
<feature type="transmembrane region" description="Helical" evidence="1">
    <location>
        <begin position="35"/>
        <end position="63"/>
    </location>
</feature>
<sequence>MIFWLSIIIFTVGVVMLIANRIGESLSYKYEYSNVSGFILSFGVVISFISAIWFLVFGLILLITQTNITATRQANAEKYKALTYKLENEACRDQFGLLNKEIIDEVQRWNVKVTYYKAMEDNFWVGIYYPDVYGDLGTIDYETYEGGQKP</sequence>
<reference evidence="2" key="1">
    <citation type="journal article" date="2021" name="Proc. Natl. Acad. Sci. U.S.A.">
        <title>A Catalog of Tens of Thousands of Viruses from Human Metagenomes Reveals Hidden Associations with Chronic Diseases.</title>
        <authorList>
            <person name="Tisza M.J."/>
            <person name="Buck C.B."/>
        </authorList>
    </citation>
    <scope>NUCLEOTIDE SEQUENCE</scope>
    <source>
        <strain evidence="2">CtVif31</strain>
    </source>
</reference>
<evidence type="ECO:0000313" key="2">
    <source>
        <dbReference type="EMBL" id="DAE13553.1"/>
    </source>
</evidence>